<protein>
    <submittedName>
        <fullName evidence="1">Uncharacterized protein</fullName>
    </submittedName>
</protein>
<dbReference type="Proteomes" id="UP001434737">
    <property type="component" value="Chromosome"/>
</dbReference>
<name>A0ABZ3F4P3_9HELI</name>
<evidence type="ECO:0000313" key="2">
    <source>
        <dbReference type="Proteomes" id="UP001434737"/>
    </source>
</evidence>
<sequence>MQKNNSKNTNILSNAHIDSKRRKAIKDLRDLSLLGAGSILGLQIYKDSKSHSIESHFLDSYTNTLDSTSLLESNALDSLHSLSHSNISSEILSLPLKYFNVPQTYTMLLESKLPRNQRENLLYIVPLLTSKDFKHTMPSLYHHYNAENNTHSIIYNETSQFLQYHYDTLGSLLKDLQSHHFIARDYRALSQDSNNLLENLIQEMIQNLIITNTTSHISLNDIRKYQVPEGSSLYKEFRDLEEDDKKSAIDAYNEALEILAEYKDYYLAHTRSGKEDRNKARRLLECLNVIGQNNMRALYVGTSENSKKMKRPKFIGRLATTIIIEDGLWLG</sequence>
<accession>A0ABZ3F4P3</accession>
<keyword evidence="2" id="KW-1185">Reference proteome</keyword>
<gene>
    <name evidence="1" type="ORF">V3I05_06635</name>
</gene>
<reference evidence="1 2" key="1">
    <citation type="submission" date="2024-02" db="EMBL/GenBank/DDBJ databases">
        <title>Genome and pathogenicity analysis of Helicobacter mastomyrinus isolated from mice.</title>
        <authorList>
            <person name="Zhu L."/>
        </authorList>
    </citation>
    <scope>NUCLEOTIDE SEQUENCE [LARGE SCALE GENOMIC DNA]</scope>
    <source>
        <strain evidence="1 2">Hm-17</strain>
    </source>
</reference>
<dbReference type="EMBL" id="CP145316">
    <property type="protein sequence ID" value="XAM17360.1"/>
    <property type="molecule type" value="Genomic_DNA"/>
</dbReference>
<evidence type="ECO:0000313" key="1">
    <source>
        <dbReference type="EMBL" id="XAM17360.1"/>
    </source>
</evidence>
<dbReference type="RefSeq" id="WP_343353036.1">
    <property type="nucleotide sequence ID" value="NZ_CP145316.1"/>
</dbReference>
<organism evidence="1 2">
    <name type="scientific">Helicobacter mastomyrinus</name>
    <dbReference type="NCBI Taxonomy" id="287948"/>
    <lineage>
        <taxon>Bacteria</taxon>
        <taxon>Pseudomonadati</taxon>
        <taxon>Campylobacterota</taxon>
        <taxon>Epsilonproteobacteria</taxon>
        <taxon>Campylobacterales</taxon>
        <taxon>Helicobacteraceae</taxon>
        <taxon>Helicobacter</taxon>
    </lineage>
</organism>
<proteinExistence type="predicted"/>